<feature type="region of interest" description="Disordered" evidence="1">
    <location>
        <begin position="1"/>
        <end position="32"/>
    </location>
</feature>
<gene>
    <name evidence="2" type="ORF">AVDCRST_MAG52-2397</name>
</gene>
<reference evidence="2" key="1">
    <citation type="submission" date="2020-02" db="EMBL/GenBank/DDBJ databases">
        <authorList>
            <person name="Meier V. D."/>
        </authorList>
    </citation>
    <scope>NUCLEOTIDE SEQUENCE</scope>
    <source>
        <strain evidence="2">AVDCRST_MAG52</strain>
    </source>
</reference>
<dbReference type="AlphaFoldDB" id="A0A6J4IGD4"/>
<feature type="non-terminal residue" evidence="2">
    <location>
        <position position="103"/>
    </location>
</feature>
<feature type="compositionally biased region" description="Basic residues" evidence="1">
    <location>
        <begin position="61"/>
        <end position="81"/>
    </location>
</feature>
<sequence length="103" mass="11103">VQLAGPDAGAPRAPGRVPGRHRGERSGLRARRAGVPAVRRLRGGVRREPFPALRALRRRGGLRRAQGRAALHRVAGRRHPGPGRSGEHARPAAGHPQRRGVRV</sequence>
<feature type="non-terminal residue" evidence="2">
    <location>
        <position position="1"/>
    </location>
</feature>
<organism evidence="2">
    <name type="scientific">uncultured Blastococcus sp</name>
    <dbReference type="NCBI Taxonomy" id="217144"/>
    <lineage>
        <taxon>Bacteria</taxon>
        <taxon>Bacillati</taxon>
        <taxon>Actinomycetota</taxon>
        <taxon>Actinomycetes</taxon>
        <taxon>Geodermatophilales</taxon>
        <taxon>Geodermatophilaceae</taxon>
        <taxon>Blastococcus</taxon>
        <taxon>environmental samples</taxon>
    </lineage>
</organism>
<name>A0A6J4IGD4_9ACTN</name>
<proteinExistence type="predicted"/>
<protein>
    <submittedName>
        <fullName evidence="2">Uncharacterized protein</fullName>
    </submittedName>
</protein>
<feature type="compositionally biased region" description="Low complexity" evidence="1">
    <location>
        <begin position="1"/>
        <end position="17"/>
    </location>
</feature>
<feature type="compositionally biased region" description="Basic residues" evidence="1">
    <location>
        <begin position="18"/>
        <end position="32"/>
    </location>
</feature>
<evidence type="ECO:0000313" key="2">
    <source>
        <dbReference type="EMBL" id="CAA9249571.1"/>
    </source>
</evidence>
<evidence type="ECO:0000256" key="1">
    <source>
        <dbReference type="SAM" id="MobiDB-lite"/>
    </source>
</evidence>
<dbReference type="EMBL" id="CADCTN010000146">
    <property type="protein sequence ID" value="CAA9249571.1"/>
    <property type="molecule type" value="Genomic_DNA"/>
</dbReference>
<feature type="region of interest" description="Disordered" evidence="1">
    <location>
        <begin position="61"/>
        <end position="103"/>
    </location>
</feature>
<accession>A0A6J4IGD4</accession>